<reference evidence="4 5" key="1">
    <citation type="submission" date="2016-10" db="EMBL/GenBank/DDBJ databases">
        <authorList>
            <person name="de Groot N.N."/>
        </authorList>
    </citation>
    <scope>NUCLEOTIDE SEQUENCE [LARGE SCALE GENOMIC DNA]</scope>
    <source>
        <strain evidence="4 5">CGMCC 1.5337</strain>
    </source>
</reference>
<evidence type="ECO:0000256" key="1">
    <source>
        <dbReference type="ARBA" id="ARBA00022603"/>
    </source>
</evidence>
<proteinExistence type="predicted"/>
<evidence type="ECO:0000256" key="3">
    <source>
        <dbReference type="ARBA" id="ARBA00022691"/>
    </source>
</evidence>
<keyword evidence="2 4" id="KW-0808">Transferase</keyword>
<organism evidence="4 5">
    <name type="scientific">Halobacterium jilantaiense</name>
    <dbReference type="NCBI Taxonomy" id="355548"/>
    <lineage>
        <taxon>Archaea</taxon>
        <taxon>Methanobacteriati</taxon>
        <taxon>Methanobacteriota</taxon>
        <taxon>Stenosarchaea group</taxon>
        <taxon>Halobacteria</taxon>
        <taxon>Halobacteriales</taxon>
        <taxon>Halobacteriaceae</taxon>
        <taxon>Halobacterium</taxon>
    </lineage>
</organism>
<keyword evidence="5" id="KW-1185">Reference proteome</keyword>
<sequence length="219" mass="23449">MSRILGDDVESLLAAANPEPSPLLAEMTEHGDDRGFPTVGPDAGRFLRLLATLADAERVFEFGSGFGYSAAWFLPALPADGELVLTDYDEANLDEARAFLDRLDPDAAVHYEAGEALDSFERYDGPFDLVLLDHDKARYAEAFDEVVEALAPGGVVVADNIMEGPVTPESVTDALRGGDPVDDSTAGIAAYVERVRDHPDFETAHVPLGEGLAVSTLTR</sequence>
<dbReference type="Pfam" id="PF01596">
    <property type="entry name" value="Methyltransf_3"/>
    <property type="match status" value="1"/>
</dbReference>
<dbReference type="Gene3D" id="3.40.50.150">
    <property type="entry name" value="Vaccinia Virus protein VP39"/>
    <property type="match status" value="1"/>
</dbReference>
<dbReference type="InterPro" id="IPR002935">
    <property type="entry name" value="SAM_O-MeTrfase"/>
</dbReference>
<dbReference type="InterPro" id="IPR029063">
    <property type="entry name" value="SAM-dependent_MTases_sf"/>
</dbReference>
<dbReference type="STRING" id="355548.SAMN04487945_0772"/>
<gene>
    <name evidence="4" type="ORF">SAMN04487945_0772</name>
</gene>
<dbReference type="SUPFAM" id="SSF53335">
    <property type="entry name" value="S-adenosyl-L-methionine-dependent methyltransferases"/>
    <property type="match status" value="1"/>
</dbReference>
<name>A0A1I0ND78_9EURY</name>
<dbReference type="GO" id="GO:0008171">
    <property type="term" value="F:O-methyltransferase activity"/>
    <property type="evidence" value="ECO:0007669"/>
    <property type="project" value="InterPro"/>
</dbReference>
<dbReference type="AlphaFoldDB" id="A0A1I0ND78"/>
<dbReference type="PANTHER" id="PTHR43167">
    <property type="entry name" value="PUTATIVE (AFU_ORTHOLOGUE AFUA_6G01830)-RELATED"/>
    <property type="match status" value="1"/>
</dbReference>
<evidence type="ECO:0000256" key="2">
    <source>
        <dbReference type="ARBA" id="ARBA00022679"/>
    </source>
</evidence>
<dbReference type="PROSITE" id="PS51682">
    <property type="entry name" value="SAM_OMT_I"/>
    <property type="match status" value="1"/>
</dbReference>
<keyword evidence="1 4" id="KW-0489">Methyltransferase</keyword>
<keyword evidence="3" id="KW-0949">S-adenosyl-L-methionine</keyword>
<dbReference type="OrthoDB" id="21414at2157"/>
<accession>A0A1I0ND78</accession>
<dbReference type="RefSeq" id="WP_089668067.1">
    <property type="nucleotide sequence ID" value="NZ_FOJA01000001.1"/>
</dbReference>
<dbReference type="EMBL" id="FOJA01000001">
    <property type="protein sequence ID" value="SEV99008.1"/>
    <property type="molecule type" value="Genomic_DNA"/>
</dbReference>
<evidence type="ECO:0000313" key="4">
    <source>
        <dbReference type="EMBL" id="SEV99008.1"/>
    </source>
</evidence>
<dbReference type="Proteomes" id="UP000198518">
    <property type="component" value="Unassembled WGS sequence"/>
</dbReference>
<dbReference type="GO" id="GO:0032259">
    <property type="term" value="P:methylation"/>
    <property type="evidence" value="ECO:0007669"/>
    <property type="project" value="UniProtKB-KW"/>
</dbReference>
<evidence type="ECO:0000313" key="5">
    <source>
        <dbReference type="Proteomes" id="UP000198518"/>
    </source>
</evidence>
<dbReference type="PANTHER" id="PTHR43167:SF1">
    <property type="entry name" value="PUTATIVE (AFU_ORTHOLOGUE AFUA_6G01830)-RELATED"/>
    <property type="match status" value="1"/>
</dbReference>
<dbReference type="CDD" id="cd02440">
    <property type="entry name" value="AdoMet_MTases"/>
    <property type="match status" value="1"/>
</dbReference>
<protein>
    <submittedName>
        <fullName evidence="4">Predicted O-methyltransferase YrrM</fullName>
    </submittedName>
</protein>